<evidence type="ECO:0000256" key="7">
    <source>
        <dbReference type="ARBA" id="ARBA00023136"/>
    </source>
</evidence>
<keyword evidence="6 9" id="KW-1133">Transmembrane helix</keyword>
<dbReference type="PANTHER" id="PTHR42703:SF1">
    <property type="entry name" value="NA(+)_H(+) ANTIPORTER SUBUNIT D1"/>
    <property type="match status" value="1"/>
</dbReference>
<feature type="transmembrane region" description="Helical" evidence="9">
    <location>
        <begin position="240"/>
        <end position="261"/>
    </location>
</feature>
<comment type="subcellular location">
    <subcellularLocation>
        <location evidence="1">Cell membrane</location>
        <topology evidence="1">Multi-pass membrane protein</topology>
    </subcellularLocation>
    <subcellularLocation>
        <location evidence="8">Membrane</location>
        <topology evidence="8">Multi-pass membrane protein</topology>
    </subcellularLocation>
</comment>
<organism evidence="11 12">
    <name type="scientific">Geomicrobium sediminis</name>
    <dbReference type="NCBI Taxonomy" id="1347788"/>
    <lineage>
        <taxon>Bacteria</taxon>
        <taxon>Bacillati</taxon>
        <taxon>Bacillota</taxon>
        <taxon>Bacilli</taxon>
        <taxon>Bacillales</taxon>
        <taxon>Geomicrobium</taxon>
    </lineage>
</organism>
<keyword evidence="3" id="KW-0050">Antiport</keyword>
<dbReference type="InterPro" id="IPR003918">
    <property type="entry name" value="NADH_UbQ_OxRdtase"/>
</dbReference>
<comment type="caution">
    <text evidence="11">The sequence shown here is derived from an EMBL/GenBank/DDBJ whole genome shotgun (WGS) entry which is preliminary data.</text>
</comment>
<keyword evidence="7 9" id="KW-0472">Membrane</keyword>
<gene>
    <name evidence="11" type="ORF">JOD17_002891</name>
</gene>
<feature type="transmembrane region" description="Helical" evidence="9">
    <location>
        <begin position="448"/>
        <end position="466"/>
    </location>
</feature>
<keyword evidence="5 8" id="KW-0812">Transmembrane</keyword>
<feature type="transmembrane region" description="Helical" evidence="9">
    <location>
        <begin position="162"/>
        <end position="184"/>
    </location>
</feature>
<feature type="transmembrane region" description="Helical" evidence="9">
    <location>
        <begin position="77"/>
        <end position="95"/>
    </location>
</feature>
<evidence type="ECO:0000256" key="4">
    <source>
        <dbReference type="ARBA" id="ARBA00022475"/>
    </source>
</evidence>
<evidence type="ECO:0000256" key="9">
    <source>
        <dbReference type="SAM" id="Phobius"/>
    </source>
</evidence>
<feature type="transmembrane region" description="Helical" evidence="9">
    <location>
        <begin position="204"/>
        <end position="228"/>
    </location>
</feature>
<feature type="transmembrane region" description="Helical" evidence="9">
    <location>
        <begin position="107"/>
        <end position="124"/>
    </location>
</feature>
<evidence type="ECO:0000259" key="10">
    <source>
        <dbReference type="Pfam" id="PF00361"/>
    </source>
</evidence>
<dbReference type="InterPro" id="IPR050586">
    <property type="entry name" value="CPA3_Na-H_Antiporter_D"/>
</dbReference>
<accession>A0ABS2PEF9</accession>
<evidence type="ECO:0000256" key="2">
    <source>
        <dbReference type="ARBA" id="ARBA00005346"/>
    </source>
</evidence>
<evidence type="ECO:0000313" key="12">
    <source>
        <dbReference type="Proteomes" id="UP000741863"/>
    </source>
</evidence>
<dbReference type="NCBIfam" id="NF005818">
    <property type="entry name" value="PRK07691.1"/>
    <property type="match status" value="1"/>
</dbReference>
<dbReference type="Proteomes" id="UP000741863">
    <property type="component" value="Unassembled WGS sequence"/>
</dbReference>
<evidence type="ECO:0000256" key="3">
    <source>
        <dbReference type="ARBA" id="ARBA00022449"/>
    </source>
</evidence>
<feature type="transmembrane region" description="Helical" evidence="9">
    <location>
        <begin position="6"/>
        <end position="23"/>
    </location>
</feature>
<keyword evidence="4" id="KW-1003">Cell membrane</keyword>
<name>A0ABS2PEF9_9BACL</name>
<keyword evidence="12" id="KW-1185">Reference proteome</keyword>
<feature type="transmembrane region" description="Helical" evidence="9">
    <location>
        <begin position="273"/>
        <end position="296"/>
    </location>
</feature>
<feature type="transmembrane region" description="Helical" evidence="9">
    <location>
        <begin position="35"/>
        <end position="57"/>
    </location>
</feature>
<evidence type="ECO:0000256" key="5">
    <source>
        <dbReference type="ARBA" id="ARBA00022692"/>
    </source>
</evidence>
<feature type="transmembrane region" description="Helical" evidence="9">
    <location>
        <begin position="130"/>
        <end position="150"/>
    </location>
</feature>
<dbReference type="Pfam" id="PF00361">
    <property type="entry name" value="Proton_antipo_M"/>
    <property type="match status" value="1"/>
</dbReference>
<feature type="transmembrane region" description="Helical" evidence="9">
    <location>
        <begin position="368"/>
        <end position="391"/>
    </location>
</feature>
<reference evidence="11 12" key="1">
    <citation type="submission" date="2021-01" db="EMBL/GenBank/DDBJ databases">
        <title>Genomic Encyclopedia of Type Strains, Phase IV (KMG-IV): sequencing the most valuable type-strain genomes for metagenomic binning, comparative biology and taxonomic classification.</title>
        <authorList>
            <person name="Goeker M."/>
        </authorList>
    </citation>
    <scope>NUCLEOTIDE SEQUENCE [LARGE SCALE GENOMIC DNA]</scope>
    <source>
        <strain evidence="11 12">DSM 25540</strain>
    </source>
</reference>
<feature type="transmembrane region" description="Helical" evidence="9">
    <location>
        <begin position="308"/>
        <end position="331"/>
    </location>
</feature>
<evidence type="ECO:0000256" key="8">
    <source>
        <dbReference type="RuleBase" id="RU000320"/>
    </source>
</evidence>
<evidence type="ECO:0000256" key="6">
    <source>
        <dbReference type="ARBA" id="ARBA00022989"/>
    </source>
</evidence>
<evidence type="ECO:0000313" key="11">
    <source>
        <dbReference type="EMBL" id="MBM7633795.1"/>
    </source>
</evidence>
<dbReference type="PANTHER" id="PTHR42703">
    <property type="entry name" value="NADH DEHYDROGENASE"/>
    <property type="match status" value="1"/>
</dbReference>
<feature type="domain" description="NADH:quinone oxidoreductase/Mrp antiporter transmembrane" evidence="10">
    <location>
        <begin position="127"/>
        <end position="417"/>
    </location>
</feature>
<dbReference type="EMBL" id="JAFBEC010000008">
    <property type="protein sequence ID" value="MBM7633795.1"/>
    <property type="molecule type" value="Genomic_DNA"/>
</dbReference>
<sequence length="493" mass="54272">MTNLVLLPLLIPVIMGAVLIFFSKNEKAQKIISGITMIALLIGSITLFIAVAVNGTLVMELGDWQPPYGIPLVIDRLAAFMLLVSAIVATSTLFFAFKTISPIRSRYFFYPFFFFLLTGINGSFMTGDLFNLFVFFEVMLISSYILMAHGSTNFQLRETFKYFVINLFASMLFLAGVAYIYAATGTLNFAHLGVRVAELGQDNILNVIAVLFIVVFGIKGGLFPLYFWLPRAYTGPPTAIAALFGGLLTKVGLYAIIRMFTVVFNHDPDFTHTVLLVMAAFTMILGVLGAVASYNYKSILAYHCISQYGYIMMGFSIFSPIAIAGAIYFIAHHSIVKTALFQFAGVTEKITGTSDLKKMGGVISSHPWLAWLFFITAMSLAGIPPLAGFFAKYPLVLGGLEEGNYIVVAVALFVGLLTLYSMIKIMKFVYWGKAKHDEERQKISVRKLLYSVAPLVILTVVIGFGAEPVLQFTTEIADEILDPTIYITSVLGE</sequence>
<dbReference type="InterPro" id="IPR001750">
    <property type="entry name" value="ND/Mrp_TM"/>
</dbReference>
<dbReference type="RefSeq" id="WP_204698507.1">
    <property type="nucleotide sequence ID" value="NZ_JAFBEC010000008.1"/>
</dbReference>
<proteinExistence type="inferred from homology"/>
<evidence type="ECO:0000256" key="1">
    <source>
        <dbReference type="ARBA" id="ARBA00004651"/>
    </source>
</evidence>
<feature type="transmembrane region" description="Helical" evidence="9">
    <location>
        <begin position="403"/>
        <end position="423"/>
    </location>
</feature>
<protein>
    <submittedName>
        <fullName evidence="11">Multicomponent Na+:H+ antiporter subunit D</fullName>
    </submittedName>
</protein>
<keyword evidence="3" id="KW-0813">Transport</keyword>
<comment type="similarity">
    <text evidence="2">Belongs to the CPA3 antiporters (TC 2.A.63) subunit D family.</text>
</comment>
<dbReference type="PRINTS" id="PR01437">
    <property type="entry name" value="NUOXDRDTASE4"/>
</dbReference>